<keyword evidence="2" id="KW-1185">Reference proteome</keyword>
<accession>A0A9P8VSQ0</accession>
<evidence type="ECO:0000313" key="2">
    <source>
        <dbReference type="Proteomes" id="UP000777438"/>
    </source>
</evidence>
<gene>
    <name evidence="1" type="ORF">B0T10DRAFT_415913</name>
</gene>
<dbReference type="InterPro" id="IPR011009">
    <property type="entry name" value="Kinase-like_dom_sf"/>
</dbReference>
<dbReference type="AlphaFoldDB" id="A0A9P8VSQ0"/>
<dbReference type="EMBL" id="JAGPYM010000042">
    <property type="protein sequence ID" value="KAH6874062.1"/>
    <property type="molecule type" value="Genomic_DNA"/>
</dbReference>
<sequence>MLENHFLLIANTMDADTAVMVPECYESGFCRVADTPWYESPCVERCVKTCAAYEFIGEQHPRIARYAGRDPWTDMPLFERPSGPSVEEFTREHHELMYTEQRDEPNCRPQKQYLPLMYQWALQALSAVSFCHKHNVIVGLFETENFLVSFPDLSISMIGFVAAKFTDGKADTPYESDINGFPSFNPFDLCVNEGAGVDAEEATITTDLFILGTFIYVLMTDTAPDSPLDEGEDIPGEKWPHIEREYLGEVVTKCWECRYQSVQEVRHDIVEILQHEGWEIEGHDTLKGFDASGLFGGQLLQREHYYLGPL</sequence>
<dbReference type="Gene3D" id="1.10.510.10">
    <property type="entry name" value="Transferase(Phosphotransferase) domain 1"/>
    <property type="match status" value="1"/>
</dbReference>
<dbReference type="Proteomes" id="UP000777438">
    <property type="component" value="Unassembled WGS sequence"/>
</dbReference>
<dbReference type="SUPFAM" id="SSF56112">
    <property type="entry name" value="Protein kinase-like (PK-like)"/>
    <property type="match status" value="1"/>
</dbReference>
<reference evidence="1 2" key="1">
    <citation type="journal article" date="2021" name="Nat. Commun.">
        <title>Genetic determinants of endophytism in the Arabidopsis root mycobiome.</title>
        <authorList>
            <person name="Mesny F."/>
            <person name="Miyauchi S."/>
            <person name="Thiergart T."/>
            <person name="Pickel B."/>
            <person name="Atanasova L."/>
            <person name="Karlsson M."/>
            <person name="Huettel B."/>
            <person name="Barry K.W."/>
            <person name="Haridas S."/>
            <person name="Chen C."/>
            <person name="Bauer D."/>
            <person name="Andreopoulos W."/>
            <person name="Pangilinan J."/>
            <person name="LaButti K."/>
            <person name="Riley R."/>
            <person name="Lipzen A."/>
            <person name="Clum A."/>
            <person name="Drula E."/>
            <person name="Henrissat B."/>
            <person name="Kohler A."/>
            <person name="Grigoriev I.V."/>
            <person name="Martin F.M."/>
            <person name="Hacquard S."/>
        </authorList>
    </citation>
    <scope>NUCLEOTIDE SEQUENCE [LARGE SCALE GENOMIC DNA]</scope>
    <source>
        <strain evidence="1 2">MPI-CAGE-CH-0241</strain>
    </source>
</reference>
<evidence type="ECO:0000313" key="1">
    <source>
        <dbReference type="EMBL" id="KAH6874062.1"/>
    </source>
</evidence>
<evidence type="ECO:0008006" key="3">
    <source>
        <dbReference type="Google" id="ProtNLM"/>
    </source>
</evidence>
<proteinExistence type="predicted"/>
<name>A0A9P8VSQ0_9HYPO</name>
<protein>
    <recommendedName>
        <fullName evidence="3">Protein kinase domain-containing protein</fullName>
    </recommendedName>
</protein>
<dbReference type="OrthoDB" id="1668230at2759"/>
<comment type="caution">
    <text evidence="1">The sequence shown here is derived from an EMBL/GenBank/DDBJ whole genome shotgun (WGS) entry which is preliminary data.</text>
</comment>
<organism evidence="1 2">
    <name type="scientific">Thelonectria olida</name>
    <dbReference type="NCBI Taxonomy" id="1576542"/>
    <lineage>
        <taxon>Eukaryota</taxon>
        <taxon>Fungi</taxon>
        <taxon>Dikarya</taxon>
        <taxon>Ascomycota</taxon>
        <taxon>Pezizomycotina</taxon>
        <taxon>Sordariomycetes</taxon>
        <taxon>Hypocreomycetidae</taxon>
        <taxon>Hypocreales</taxon>
        <taxon>Nectriaceae</taxon>
        <taxon>Thelonectria</taxon>
    </lineage>
</organism>